<dbReference type="PANTHER" id="PTHR47505">
    <property type="entry name" value="DNA UTILIZATION PROTEIN YHGH"/>
    <property type="match status" value="1"/>
</dbReference>
<evidence type="ECO:0000313" key="4">
    <source>
        <dbReference type="EMBL" id="WKW15156.1"/>
    </source>
</evidence>
<dbReference type="SUPFAM" id="SSF53271">
    <property type="entry name" value="PRTase-like"/>
    <property type="match status" value="1"/>
</dbReference>
<keyword evidence="3" id="KW-0808">Transferase</keyword>
<evidence type="ECO:0000259" key="2">
    <source>
        <dbReference type="Pfam" id="PF00156"/>
    </source>
</evidence>
<dbReference type="GO" id="GO:0016757">
    <property type="term" value="F:glycosyltransferase activity"/>
    <property type="evidence" value="ECO:0007669"/>
    <property type="project" value="UniProtKB-KW"/>
</dbReference>
<dbReference type="EMBL" id="CP130613">
    <property type="protein sequence ID" value="WKW15156.1"/>
    <property type="molecule type" value="Genomic_DNA"/>
</dbReference>
<dbReference type="PANTHER" id="PTHR47505:SF1">
    <property type="entry name" value="DNA UTILIZATION PROTEIN YHGH"/>
    <property type="match status" value="1"/>
</dbReference>
<sequence length="175" mass="19042">MRCARSLCWVPHPVSSGLLAALKYDGWPTVAEEMGARIARLPWPPDVLRERAALLPVPLAAAKQRARGYNQAQRLAEAVGRRWGLPVWTDVLQRRRATPSQTSLTRGERLANVHGAFSCADFAAAQVTGRHLILVDDVLTTGATLNACAEALFEAGARTLSYLTFGRARTAADRP</sequence>
<dbReference type="Pfam" id="PF00156">
    <property type="entry name" value="Pribosyltran"/>
    <property type="match status" value="1"/>
</dbReference>
<dbReference type="InterPro" id="IPR029057">
    <property type="entry name" value="PRTase-like"/>
</dbReference>
<dbReference type="RefSeq" id="WP_367887897.1">
    <property type="nucleotide sequence ID" value="NZ_CP130612.1"/>
</dbReference>
<keyword evidence="3" id="KW-0328">Glycosyltransferase</keyword>
<organism evidence="3">
    <name type="scientific">Pseudogemmatithrix spongiicola</name>
    <dbReference type="NCBI Taxonomy" id="3062599"/>
    <lineage>
        <taxon>Bacteria</taxon>
        <taxon>Pseudomonadati</taxon>
        <taxon>Gemmatimonadota</taxon>
        <taxon>Gemmatimonadia</taxon>
        <taxon>Gemmatimonadales</taxon>
        <taxon>Gemmatimonadaceae</taxon>
        <taxon>Pseudogemmatithrix</taxon>
    </lineage>
</organism>
<dbReference type="Gene3D" id="3.40.50.2020">
    <property type="match status" value="1"/>
</dbReference>
<protein>
    <submittedName>
        <fullName evidence="3">Phosphoribosyltransferase family protein</fullName>
    </submittedName>
</protein>
<accession>A0AA49K057</accession>
<dbReference type="EMBL" id="CP130612">
    <property type="protein sequence ID" value="WKW12248.1"/>
    <property type="molecule type" value="Genomic_DNA"/>
</dbReference>
<reference evidence="3" key="1">
    <citation type="submission" date="2023-07" db="EMBL/GenBank/DDBJ databases">
        <authorList>
            <person name="Haufschild T."/>
            <person name="Kallscheuer N."/>
            <person name="Hammer J."/>
            <person name="Kohn T."/>
            <person name="Kabuu M."/>
            <person name="Jogler M."/>
            <person name="Wohfarth N."/>
            <person name="Heuer A."/>
            <person name="Rohde M."/>
            <person name="van Teeseling M.C.F."/>
            <person name="Jogler C."/>
        </authorList>
    </citation>
    <scope>NUCLEOTIDE SEQUENCE</scope>
    <source>
        <strain evidence="3">Strain 138</strain>
        <strain evidence="4">Strain 318</strain>
    </source>
</reference>
<accession>A0AA49JUP9</accession>
<dbReference type="InterPro" id="IPR000836">
    <property type="entry name" value="PRTase_dom"/>
</dbReference>
<evidence type="ECO:0000256" key="1">
    <source>
        <dbReference type="ARBA" id="ARBA00008007"/>
    </source>
</evidence>
<dbReference type="Proteomes" id="UP001229955">
    <property type="component" value="Chromosome"/>
</dbReference>
<comment type="similarity">
    <text evidence="1">Belongs to the ComF/GntX family.</text>
</comment>
<name>A0AA49JUP9_9BACT</name>
<evidence type="ECO:0000313" key="3">
    <source>
        <dbReference type="EMBL" id="WKW12248.1"/>
    </source>
</evidence>
<dbReference type="InterPro" id="IPR051910">
    <property type="entry name" value="ComF/GntX_DNA_util-trans"/>
</dbReference>
<feature type="domain" description="Phosphoribosyltransferase" evidence="2">
    <location>
        <begin position="79"/>
        <end position="159"/>
    </location>
</feature>
<proteinExistence type="inferred from homology"/>
<dbReference type="AlphaFoldDB" id="A0AA49JUP9"/>
<keyword evidence="5" id="KW-1185">Reference proteome</keyword>
<evidence type="ECO:0000313" key="5">
    <source>
        <dbReference type="Proteomes" id="UP001229955"/>
    </source>
</evidence>
<dbReference type="CDD" id="cd06223">
    <property type="entry name" value="PRTases_typeI"/>
    <property type="match status" value="1"/>
</dbReference>
<gene>
    <name evidence="3" type="ORF">Strain138_001531</name>
    <name evidence="4" type="ORF">Strain318_001531</name>
</gene>
<dbReference type="KEGG" id="pspc:Strain318_001531"/>